<dbReference type="EMBL" id="FNWO01000019">
    <property type="protein sequence ID" value="SEH63449.1"/>
    <property type="molecule type" value="Genomic_DNA"/>
</dbReference>
<organism evidence="7 8">
    <name type="scientific">Magnetospirillum fulvum</name>
    <name type="common">Rhodospirillum fulvum</name>
    <dbReference type="NCBI Taxonomy" id="1082"/>
    <lineage>
        <taxon>Bacteria</taxon>
        <taxon>Pseudomonadati</taxon>
        <taxon>Pseudomonadota</taxon>
        <taxon>Alphaproteobacteria</taxon>
        <taxon>Rhodospirillales</taxon>
        <taxon>Rhodospirillaceae</taxon>
        <taxon>Magnetospirillum</taxon>
    </lineage>
</organism>
<sequence length="353" mass="37273">MTQESSAEPSDRTAMPTETRRSSGAGKVIALLLVLLLAVGGWASFPLWREMAGFPAPEGELAAVRAAQAALADRLGRLEASLAQVAQLEQKVVAVESQAQAPVQLASDVESLARQVEILRKNAVDGPAVARLPAEVEALSRQVEALHKTAADAATLLRLYDRVDQTEAAMREMKTRQASASGLLLAVGQLREAVDRGLPFDAELRTVKVLAADDAEVHAALETIRPFAETGVPTRVGLVGRLQHVAPEIVRAELLPAEQGWSRRAADRMLSLVSIRREPGLVAGNDATSILARAESDLNAGDLAGAVGEFDLLVYGPAEAAAPWIGQAKARLAVDKALSELTAHSIALAGVRP</sequence>
<keyword evidence="2 6" id="KW-0812">Transmembrane</keyword>
<comment type="subcellular location">
    <subcellularLocation>
        <location evidence="1">Membrane</location>
    </subcellularLocation>
</comment>
<dbReference type="PANTHER" id="PTHR15415">
    <property type="entry name" value="MITOFILIN"/>
    <property type="match status" value="1"/>
</dbReference>
<dbReference type="Pfam" id="PF09731">
    <property type="entry name" value="Mitofilin"/>
    <property type="match status" value="1"/>
</dbReference>
<evidence type="ECO:0000256" key="6">
    <source>
        <dbReference type="SAM" id="Phobius"/>
    </source>
</evidence>
<evidence type="ECO:0000256" key="5">
    <source>
        <dbReference type="SAM" id="MobiDB-lite"/>
    </source>
</evidence>
<evidence type="ECO:0000256" key="3">
    <source>
        <dbReference type="ARBA" id="ARBA00022989"/>
    </source>
</evidence>
<evidence type="ECO:0000313" key="8">
    <source>
        <dbReference type="Proteomes" id="UP000182983"/>
    </source>
</evidence>
<evidence type="ECO:0000256" key="2">
    <source>
        <dbReference type="ARBA" id="ARBA00022692"/>
    </source>
</evidence>
<dbReference type="InterPro" id="IPR019133">
    <property type="entry name" value="MIC60"/>
</dbReference>
<dbReference type="PANTHER" id="PTHR15415:SF7">
    <property type="entry name" value="MICOS COMPLEX SUBUNIT MIC60"/>
    <property type="match status" value="1"/>
</dbReference>
<feature type="transmembrane region" description="Helical" evidence="6">
    <location>
        <begin position="28"/>
        <end position="48"/>
    </location>
</feature>
<dbReference type="OrthoDB" id="8421723at2"/>
<keyword evidence="4 6" id="KW-0472">Membrane</keyword>
<feature type="region of interest" description="Disordered" evidence="5">
    <location>
        <begin position="1"/>
        <end position="21"/>
    </location>
</feature>
<proteinExistence type="predicted"/>
<keyword evidence="3 6" id="KW-1133">Transmembrane helix</keyword>
<gene>
    <name evidence="7" type="ORF">SAMN04244559_03250</name>
</gene>
<evidence type="ECO:0000313" key="7">
    <source>
        <dbReference type="EMBL" id="SEH63449.1"/>
    </source>
</evidence>
<evidence type="ECO:0000256" key="4">
    <source>
        <dbReference type="ARBA" id="ARBA00023136"/>
    </source>
</evidence>
<keyword evidence="8" id="KW-1185">Reference proteome</keyword>
<reference evidence="8" key="1">
    <citation type="submission" date="2016-10" db="EMBL/GenBank/DDBJ databases">
        <authorList>
            <person name="Varghese N."/>
            <person name="Submissions S."/>
        </authorList>
    </citation>
    <scope>NUCLEOTIDE SEQUENCE [LARGE SCALE GENOMIC DNA]</scope>
    <source>
        <strain evidence="8">DSM 13234</strain>
    </source>
</reference>
<protein>
    <submittedName>
        <fullName evidence="7">Inner membrane protein</fullName>
    </submittedName>
</protein>
<dbReference type="GO" id="GO:0016020">
    <property type="term" value="C:membrane"/>
    <property type="evidence" value="ECO:0007669"/>
    <property type="project" value="UniProtKB-SubCell"/>
</dbReference>
<name>A0A1H6JM25_MAGFU</name>
<dbReference type="AlphaFoldDB" id="A0A1H6JM25"/>
<evidence type="ECO:0000256" key="1">
    <source>
        <dbReference type="ARBA" id="ARBA00004370"/>
    </source>
</evidence>
<dbReference type="Proteomes" id="UP000182983">
    <property type="component" value="Unassembled WGS sequence"/>
</dbReference>
<accession>A0A1H6JM25</accession>